<proteinExistence type="predicted"/>
<dbReference type="EMBL" id="JBFMKM010000012">
    <property type="protein sequence ID" value="KAL1302653.1"/>
    <property type="molecule type" value="Genomic_DNA"/>
</dbReference>
<feature type="compositionally biased region" description="Polar residues" evidence="1">
    <location>
        <begin position="243"/>
        <end position="256"/>
    </location>
</feature>
<feature type="region of interest" description="Disordered" evidence="1">
    <location>
        <begin position="144"/>
        <end position="169"/>
    </location>
</feature>
<organism evidence="2 3">
    <name type="scientific">Neodothiora populina</name>
    <dbReference type="NCBI Taxonomy" id="2781224"/>
    <lineage>
        <taxon>Eukaryota</taxon>
        <taxon>Fungi</taxon>
        <taxon>Dikarya</taxon>
        <taxon>Ascomycota</taxon>
        <taxon>Pezizomycotina</taxon>
        <taxon>Dothideomycetes</taxon>
        <taxon>Dothideomycetidae</taxon>
        <taxon>Dothideales</taxon>
        <taxon>Dothioraceae</taxon>
        <taxon>Neodothiora</taxon>
    </lineage>
</organism>
<feature type="compositionally biased region" description="Polar residues" evidence="1">
    <location>
        <begin position="199"/>
        <end position="211"/>
    </location>
</feature>
<sequence length="327" mass="35327">MHAPLGMLENLNIAWPNNHIYGIEKSGPEIYFLPRTGRDPAMQTVSRDPGLSPFSESFLGCTGADLSDAHVPSSSRRNESQMLSSMAAASEHESYALSTRCASWKEPDTGFKYTRASGKSTTLLPDLFLRATDDMPRSVAGRGLFANSEYGPRHRPPHGQSREDVVKSSLQSVHAAAACSVHQMNSISEAKKPSGKACETSNNRSDRQPSYASDISMHTACVQFPDCIVDDPRRNGSIHDPKSGNNLQPTSVTSGSAHGPAHRATSGSSEQRGAEPLDQLVRKRNRSVLGAKDANAPLTLPPKSRKTSNTKLETCRVVSQVSEDSVQ</sequence>
<accession>A0ABR3P916</accession>
<dbReference type="Proteomes" id="UP001562354">
    <property type="component" value="Unassembled WGS sequence"/>
</dbReference>
<gene>
    <name evidence="2" type="ORF">AAFC00_003020</name>
</gene>
<comment type="caution">
    <text evidence="2">The sequence shown here is derived from an EMBL/GenBank/DDBJ whole genome shotgun (WGS) entry which is preliminary data.</text>
</comment>
<feature type="compositionally biased region" description="Basic and acidic residues" evidence="1">
    <location>
        <begin position="232"/>
        <end position="242"/>
    </location>
</feature>
<name>A0ABR3P916_9PEZI</name>
<feature type="region of interest" description="Disordered" evidence="1">
    <location>
        <begin position="232"/>
        <end position="312"/>
    </location>
</feature>
<feature type="region of interest" description="Disordered" evidence="1">
    <location>
        <begin position="184"/>
        <end position="211"/>
    </location>
</feature>
<keyword evidence="3" id="KW-1185">Reference proteome</keyword>
<evidence type="ECO:0000313" key="2">
    <source>
        <dbReference type="EMBL" id="KAL1302653.1"/>
    </source>
</evidence>
<protein>
    <submittedName>
        <fullName evidence="2">Uncharacterized protein</fullName>
    </submittedName>
</protein>
<evidence type="ECO:0000256" key="1">
    <source>
        <dbReference type="SAM" id="MobiDB-lite"/>
    </source>
</evidence>
<dbReference type="GeneID" id="95976722"/>
<reference evidence="2 3" key="1">
    <citation type="submission" date="2024-07" db="EMBL/GenBank/DDBJ databases">
        <title>Draft sequence of the Neodothiora populina.</title>
        <authorList>
            <person name="Drown D.D."/>
            <person name="Schuette U.S."/>
            <person name="Buechlein A.B."/>
            <person name="Rusch D.R."/>
            <person name="Winton L.W."/>
            <person name="Adams G.A."/>
        </authorList>
    </citation>
    <scope>NUCLEOTIDE SEQUENCE [LARGE SCALE GENOMIC DNA]</scope>
    <source>
        <strain evidence="2 3">CPC 39397</strain>
    </source>
</reference>
<evidence type="ECO:0000313" key="3">
    <source>
        <dbReference type="Proteomes" id="UP001562354"/>
    </source>
</evidence>
<dbReference type="RefSeq" id="XP_069198929.1">
    <property type="nucleotide sequence ID" value="XM_069348489.1"/>
</dbReference>